<dbReference type="STRING" id="1123357.SAMN02745244_00509"/>
<dbReference type="AlphaFoldDB" id="A0A1M6BPW5"/>
<dbReference type="InterPro" id="IPR012340">
    <property type="entry name" value="NA-bd_OB-fold"/>
</dbReference>
<keyword evidence="3" id="KW-1185">Reference proteome</keyword>
<dbReference type="SUPFAM" id="SSF50249">
    <property type="entry name" value="Nucleic acid-binding proteins"/>
    <property type="match status" value="1"/>
</dbReference>
<accession>A0A1M6BPW5</accession>
<proteinExistence type="predicted"/>
<feature type="compositionally biased region" description="Basic and acidic residues" evidence="1">
    <location>
        <begin position="119"/>
        <end position="144"/>
    </location>
</feature>
<name>A0A1M6BPW5_9ACTN</name>
<evidence type="ECO:0000313" key="2">
    <source>
        <dbReference type="EMBL" id="SHI50830.1"/>
    </source>
</evidence>
<sequence length="161" mass="18096">MTTEPHEMTSEAPDVREGFYGFVASTPRLTYSDDGTPRLYFKAGQEHYQYDNGTRTKLTTTFHDVVAFNGAAQWGADKLAKQDWFLAHGRTSPNVNPNTGVEEQQFIASRLGHDLARTTYDVDRSQRRSAGREAVERGQDHAAGFEEPERDEPSHATARTM</sequence>
<reference evidence="2 3" key="1">
    <citation type="submission" date="2016-11" db="EMBL/GenBank/DDBJ databases">
        <authorList>
            <person name="Jaros S."/>
            <person name="Januszkiewicz K."/>
            <person name="Wedrychowicz H."/>
        </authorList>
    </citation>
    <scope>NUCLEOTIDE SEQUENCE [LARGE SCALE GENOMIC DNA]</scope>
    <source>
        <strain evidence="2 3">DSM 12906</strain>
    </source>
</reference>
<dbReference type="Proteomes" id="UP000184512">
    <property type="component" value="Unassembled WGS sequence"/>
</dbReference>
<gene>
    <name evidence="2" type="ORF">SAMN02745244_00509</name>
</gene>
<dbReference type="EMBL" id="FQZG01000007">
    <property type="protein sequence ID" value="SHI50830.1"/>
    <property type="molecule type" value="Genomic_DNA"/>
</dbReference>
<dbReference type="RefSeq" id="WP_245787860.1">
    <property type="nucleotide sequence ID" value="NZ_FQZG01000007.1"/>
</dbReference>
<protein>
    <recommendedName>
        <fullName evidence="4">Single-stranded DNA-binding protein</fullName>
    </recommendedName>
</protein>
<evidence type="ECO:0000313" key="3">
    <source>
        <dbReference type="Proteomes" id="UP000184512"/>
    </source>
</evidence>
<feature type="region of interest" description="Disordered" evidence="1">
    <location>
        <begin position="119"/>
        <end position="161"/>
    </location>
</feature>
<organism evidence="2 3">
    <name type="scientific">Tessaracoccus bendigoensis DSM 12906</name>
    <dbReference type="NCBI Taxonomy" id="1123357"/>
    <lineage>
        <taxon>Bacteria</taxon>
        <taxon>Bacillati</taxon>
        <taxon>Actinomycetota</taxon>
        <taxon>Actinomycetes</taxon>
        <taxon>Propionibacteriales</taxon>
        <taxon>Propionibacteriaceae</taxon>
        <taxon>Tessaracoccus</taxon>
    </lineage>
</organism>
<evidence type="ECO:0008006" key="4">
    <source>
        <dbReference type="Google" id="ProtNLM"/>
    </source>
</evidence>
<dbReference type="Gene3D" id="2.40.50.140">
    <property type="entry name" value="Nucleic acid-binding proteins"/>
    <property type="match status" value="1"/>
</dbReference>
<evidence type="ECO:0000256" key="1">
    <source>
        <dbReference type="SAM" id="MobiDB-lite"/>
    </source>
</evidence>